<dbReference type="EMBL" id="CP010070">
    <property type="protein sequence ID" value="AIZ56028.1"/>
    <property type="molecule type" value="Genomic_DNA"/>
</dbReference>
<protein>
    <submittedName>
        <fullName evidence="1">Uncharacterized protein</fullName>
    </submittedName>
</protein>
<sequence length="72" mass="8057">MVMEKIDLAKAKQIAQNKGLKPGKVKGTSGVQFTKGSNNRLSVITWDEFESILKQRKLAIYESGGWMKIMKA</sequence>
<evidence type="ECO:0000313" key="2">
    <source>
        <dbReference type="Proteomes" id="UP000030787"/>
    </source>
</evidence>
<dbReference type="HOGENOM" id="CLU_2712596_0_0_2"/>
<organism evidence="1 2">
    <name type="scientific">Candidatus Methanoplasma termitum</name>
    <dbReference type="NCBI Taxonomy" id="1577791"/>
    <lineage>
        <taxon>Archaea</taxon>
        <taxon>Methanobacteriati</taxon>
        <taxon>Thermoplasmatota</taxon>
        <taxon>Thermoplasmata</taxon>
        <taxon>Methanomassiliicoccales</taxon>
        <taxon>Methanomassiliicoccaceae</taxon>
        <taxon>Candidatus Methanoplasma</taxon>
    </lineage>
</organism>
<dbReference type="KEGG" id="mear:Mpt1_c01250"/>
<dbReference type="GeneID" id="24817799"/>
<dbReference type="AlphaFoldDB" id="A0A0A7LAI4"/>
<keyword evidence="2" id="KW-1185">Reference proteome</keyword>
<name>A0A0A7LAI4_9ARCH</name>
<accession>A0A0A7LAI4</accession>
<dbReference type="RefSeq" id="WP_238603126.1">
    <property type="nucleotide sequence ID" value="NZ_CP010070.1"/>
</dbReference>
<dbReference type="Proteomes" id="UP000030787">
    <property type="component" value="Chromosome"/>
</dbReference>
<evidence type="ECO:0000313" key="1">
    <source>
        <dbReference type="EMBL" id="AIZ56028.1"/>
    </source>
</evidence>
<reference evidence="1 2" key="1">
    <citation type="journal article" date="2014" name="Appl. Environ. Microbiol.">
        <title>Comparative Genome Analysis of 'Candidatus Methanoplasma termitum' Indicates a New Mode of Energy Metabolism in the Seventh Order of Methanogens.</title>
        <authorList>
            <person name="Lang K."/>
            <person name="Schuldes J."/>
            <person name="Klingl A."/>
            <person name="Poehlein A."/>
            <person name="Daniel R."/>
            <person name="Brune A."/>
        </authorList>
    </citation>
    <scope>NUCLEOTIDE SEQUENCE [LARGE SCALE GENOMIC DNA]</scope>
    <source>
        <strain evidence="2">Mpt1</strain>
    </source>
</reference>
<gene>
    <name evidence="1" type="ORF">Mpt1_c01250</name>
</gene>
<proteinExistence type="predicted"/>